<protein>
    <submittedName>
        <fullName evidence="1">Uncharacterized protein</fullName>
    </submittedName>
</protein>
<feature type="non-terminal residue" evidence="1">
    <location>
        <position position="97"/>
    </location>
</feature>
<evidence type="ECO:0000313" key="1">
    <source>
        <dbReference type="EMBL" id="MCI29843.1"/>
    </source>
</evidence>
<accession>A0A392QZR2</accession>
<sequence>VSGALRRSSHKQQESFLEVARCAEHVARRAIKVLYQQKSSGGCASRRSCGAARREAGNIKIFFWELRVARDGLARRAFGKFKKGVCNGYLRVAQDSW</sequence>
<comment type="caution">
    <text evidence="1">The sequence shown here is derived from an EMBL/GenBank/DDBJ whole genome shotgun (WGS) entry which is preliminary data.</text>
</comment>
<keyword evidence="2" id="KW-1185">Reference proteome</keyword>
<name>A0A392QZR2_9FABA</name>
<dbReference type="EMBL" id="LXQA010175365">
    <property type="protein sequence ID" value="MCI29843.1"/>
    <property type="molecule type" value="Genomic_DNA"/>
</dbReference>
<feature type="non-terminal residue" evidence="1">
    <location>
        <position position="1"/>
    </location>
</feature>
<dbReference type="AlphaFoldDB" id="A0A392QZR2"/>
<dbReference type="Proteomes" id="UP000265520">
    <property type="component" value="Unassembled WGS sequence"/>
</dbReference>
<evidence type="ECO:0000313" key="2">
    <source>
        <dbReference type="Proteomes" id="UP000265520"/>
    </source>
</evidence>
<organism evidence="1 2">
    <name type="scientific">Trifolium medium</name>
    <dbReference type="NCBI Taxonomy" id="97028"/>
    <lineage>
        <taxon>Eukaryota</taxon>
        <taxon>Viridiplantae</taxon>
        <taxon>Streptophyta</taxon>
        <taxon>Embryophyta</taxon>
        <taxon>Tracheophyta</taxon>
        <taxon>Spermatophyta</taxon>
        <taxon>Magnoliopsida</taxon>
        <taxon>eudicotyledons</taxon>
        <taxon>Gunneridae</taxon>
        <taxon>Pentapetalae</taxon>
        <taxon>rosids</taxon>
        <taxon>fabids</taxon>
        <taxon>Fabales</taxon>
        <taxon>Fabaceae</taxon>
        <taxon>Papilionoideae</taxon>
        <taxon>50 kb inversion clade</taxon>
        <taxon>NPAAA clade</taxon>
        <taxon>Hologalegina</taxon>
        <taxon>IRL clade</taxon>
        <taxon>Trifolieae</taxon>
        <taxon>Trifolium</taxon>
    </lineage>
</organism>
<proteinExistence type="predicted"/>
<reference evidence="1 2" key="1">
    <citation type="journal article" date="2018" name="Front. Plant Sci.">
        <title>Red Clover (Trifolium pratense) and Zigzag Clover (T. medium) - A Picture of Genomic Similarities and Differences.</title>
        <authorList>
            <person name="Dluhosova J."/>
            <person name="Istvanek J."/>
            <person name="Nedelnik J."/>
            <person name="Repkova J."/>
        </authorList>
    </citation>
    <scope>NUCLEOTIDE SEQUENCE [LARGE SCALE GENOMIC DNA]</scope>
    <source>
        <strain evidence="2">cv. 10/8</strain>
        <tissue evidence="1">Leaf</tissue>
    </source>
</reference>